<dbReference type="HAMAP" id="MF_01405">
    <property type="entry name" value="Non_canon_purine_NTPase"/>
    <property type="match status" value="1"/>
</dbReference>
<evidence type="ECO:0000256" key="4">
    <source>
        <dbReference type="ARBA" id="ARBA00022801"/>
    </source>
</evidence>
<evidence type="ECO:0000256" key="5">
    <source>
        <dbReference type="ARBA" id="ARBA00022842"/>
    </source>
</evidence>
<feature type="binding site" evidence="7">
    <location>
        <begin position="7"/>
        <end position="12"/>
    </location>
    <ligand>
        <name>substrate</name>
    </ligand>
</feature>
<evidence type="ECO:0000256" key="6">
    <source>
        <dbReference type="ARBA" id="ARBA00023080"/>
    </source>
</evidence>
<reference evidence="9" key="1">
    <citation type="submission" date="2022-04" db="EMBL/GenBank/DDBJ databases">
        <title>Alcanivorax sp. CY1518 draft genome sequence.</title>
        <authorList>
            <person name="Zhao G."/>
            <person name="An M."/>
        </authorList>
    </citation>
    <scope>NUCLEOTIDE SEQUENCE</scope>
    <source>
        <strain evidence="9">CY1518</strain>
    </source>
</reference>
<dbReference type="CDD" id="cd00515">
    <property type="entry name" value="HAM1"/>
    <property type="match status" value="1"/>
</dbReference>
<protein>
    <recommendedName>
        <fullName evidence="7">dITP/XTP pyrophosphatase</fullName>
        <ecNumber evidence="7">3.6.1.66</ecNumber>
    </recommendedName>
    <alternativeName>
        <fullName evidence="7">Non-canonical purine NTP pyrophosphatase</fullName>
    </alternativeName>
    <alternativeName>
        <fullName evidence="7">Non-standard purine NTP pyrophosphatase</fullName>
    </alternativeName>
    <alternativeName>
        <fullName evidence="7">Nucleoside-triphosphate diphosphatase</fullName>
    </alternativeName>
    <alternativeName>
        <fullName evidence="7">Nucleoside-triphosphate pyrophosphatase</fullName>
        <shortName evidence="7">NTPase</shortName>
    </alternativeName>
</protein>
<dbReference type="SUPFAM" id="SSF52972">
    <property type="entry name" value="ITPase-like"/>
    <property type="match status" value="1"/>
</dbReference>
<dbReference type="Gene3D" id="3.90.950.10">
    <property type="match status" value="1"/>
</dbReference>
<keyword evidence="2 7" id="KW-0479">Metal-binding</keyword>
<dbReference type="InterPro" id="IPR029001">
    <property type="entry name" value="ITPase-like_fam"/>
</dbReference>
<dbReference type="EMBL" id="JALKII010000002">
    <property type="protein sequence ID" value="MCK0536807.1"/>
    <property type="molecule type" value="Genomic_DNA"/>
</dbReference>
<keyword evidence="5 7" id="KW-0460">Magnesium</keyword>
<dbReference type="Pfam" id="PF01725">
    <property type="entry name" value="Ham1p_like"/>
    <property type="match status" value="1"/>
</dbReference>
<comment type="catalytic activity">
    <reaction evidence="7">
        <text>dITP + H2O = dIMP + diphosphate + H(+)</text>
        <dbReference type="Rhea" id="RHEA:28342"/>
        <dbReference type="ChEBI" id="CHEBI:15377"/>
        <dbReference type="ChEBI" id="CHEBI:15378"/>
        <dbReference type="ChEBI" id="CHEBI:33019"/>
        <dbReference type="ChEBI" id="CHEBI:61194"/>
        <dbReference type="ChEBI" id="CHEBI:61382"/>
        <dbReference type="EC" id="3.6.1.66"/>
    </reaction>
</comment>
<keyword evidence="6 7" id="KW-0546">Nucleotide metabolism</keyword>
<evidence type="ECO:0000256" key="1">
    <source>
        <dbReference type="ARBA" id="ARBA00008023"/>
    </source>
</evidence>
<dbReference type="InterPro" id="IPR002637">
    <property type="entry name" value="RdgB/HAM1"/>
</dbReference>
<comment type="similarity">
    <text evidence="1 7 8">Belongs to the HAM1 NTPase family.</text>
</comment>
<comment type="catalytic activity">
    <reaction evidence="7">
        <text>ITP + H2O = IMP + diphosphate + H(+)</text>
        <dbReference type="Rhea" id="RHEA:29399"/>
        <dbReference type="ChEBI" id="CHEBI:15377"/>
        <dbReference type="ChEBI" id="CHEBI:15378"/>
        <dbReference type="ChEBI" id="CHEBI:33019"/>
        <dbReference type="ChEBI" id="CHEBI:58053"/>
        <dbReference type="ChEBI" id="CHEBI:61402"/>
        <dbReference type="EC" id="3.6.1.66"/>
    </reaction>
</comment>
<feature type="binding site" evidence="7">
    <location>
        <begin position="181"/>
        <end position="182"/>
    </location>
    <ligand>
        <name>substrate</name>
    </ligand>
</feature>
<comment type="cofactor">
    <cofactor evidence="7">
        <name>Mg(2+)</name>
        <dbReference type="ChEBI" id="CHEBI:18420"/>
    </cofactor>
    <text evidence="7">Binds 1 Mg(2+) ion per subunit.</text>
</comment>
<feature type="binding site" evidence="7">
    <location>
        <position position="68"/>
    </location>
    <ligand>
        <name>Mg(2+)</name>
        <dbReference type="ChEBI" id="CHEBI:18420"/>
    </ligand>
</feature>
<comment type="catalytic activity">
    <reaction evidence="7">
        <text>XTP + H2O = XMP + diphosphate + H(+)</text>
        <dbReference type="Rhea" id="RHEA:28610"/>
        <dbReference type="ChEBI" id="CHEBI:15377"/>
        <dbReference type="ChEBI" id="CHEBI:15378"/>
        <dbReference type="ChEBI" id="CHEBI:33019"/>
        <dbReference type="ChEBI" id="CHEBI:57464"/>
        <dbReference type="ChEBI" id="CHEBI:61314"/>
        <dbReference type="EC" id="3.6.1.66"/>
    </reaction>
</comment>
<dbReference type="Proteomes" id="UP001165524">
    <property type="component" value="Unassembled WGS sequence"/>
</dbReference>
<evidence type="ECO:0000256" key="3">
    <source>
        <dbReference type="ARBA" id="ARBA00022741"/>
    </source>
</evidence>
<keyword evidence="10" id="KW-1185">Reference proteome</keyword>
<accession>A0ABT0E4T3</accession>
<feature type="active site" description="Proton acceptor" evidence="7">
    <location>
        <position position="68"/>
    </location>
</feature>
<proteinExistence type="inferred from homology"/>
<dbReference type="PANTHER" id="PTHR11067">
    <property type="entry name" value="INOSINE TRIPHOSPHATE PYROPHOSPHATASE/HAM1 PROTEIN"/>
    <property type="match status" value="1"/>
</dbReference>
<feature type="binding site" evidence="7">
    <location>
        <position position="69"/>
    </location>
    <ligand>
        <name>substrate</name>
    </ligand>
</feature>
<feature type="binding site" evidence="7">
    <location>
        <position position="176"/>
    </location>
    <ligand>
        <name>substrate</name>
    </ligand>
</feature>
<dbReference type="PANTHER" id="PTHR11067:SF9">
    <property type="entry name" value="INOSINE TRIPHOSPHATE PYROPHOSPHATASE"/>
    <property type="match status" value="1"/>
</dbReference>
<comment type="caution">
    <text evidence="9">The sequence shown here is derived from an EMBL/GenBank/DDBJ whole genome shotgun (WGS) entry which is preliminary data.</text>
</comment>
<comment type="subunit">
    <text evidence="7">Homodimer.</text>
</comment>
<evidence type="ECO:0000313" key="9">
    <source>
        <dbReference type="EMBL" id="MCK0536807.1"/>
    </source>
</evidence>
<evidence type="ECO:0000256" key="2">
    <source>
        <dbReference type="ARBA" id="ARBA00022723"/>
    </source>
</evidence>
<dbReference type="RefSeq" id="WP_246948560.1">
    <property type="nucleotide sequence ID" value="NZ_JALKII010000002.1"/>
</dbReference>
<name>A0ABT0E4T3_9GAMM</name>
<keyword evidence="4 7" id="KW-0378">Hydrolase</keyword>
<dbReference type="NCBIfam" id="TIGR00042">
    <property type="entry name" value="RdgB/HAM1 family non-canonical purine NTP pyrophosphatase"/>
    <property type="match status" value="1"/>
</dbReference>
<feature type="binding site" evidence="7">
    <location>
        <begin position="153"/>
        <end position="156"/>
    </location>
    <ligand>
        <name>substrate</name>
    </ligand>
</feature>
<evidence type="ECO:0000256" key="7">
    <source>
        <dbReference type="HAMAP-Rule" id="MF_01405"/>
    </source>
</evidence>
<comment type="function">
    <text evidence="7">Pyrophosphatase that catalyzes the hydrolysis of nucleoside triphosphates to their monophosphate derivatives, with a high preference for the non-canonical purine nucleotides XTP (xanthosine triphosphate), dITP (deoxyinosine triphosphate) and ITP. Seems to function as a house-cleaning enzyme that removes non-canonical purine nucleotides from the nucleotide pool, thus preventing their incorporation into DNA/RNA and avoiding chromosomal lesions.</text>
</comment>
<evidence type="ECO:0000313" key="10">
    <source>
        <dbReference type="Proteomes" id="UP001165524"/>
    </source>
</evidence>
<dbReference type="EC" id="3.6.1.66" evidence="7"/>
<organism evidence="9 10">
    <name type="scientific">Alcanivorax quisquiliarum</name>
    <dbReference type="NCBI Taxonomy" id="2933565"/>
    <lineage>
        <taxon>Bacteria</taxon>
        <taxon>Pseudomonadati</taxon>
        <taxon>Pseudomonadota</taxon>
        <taxon>Gammaproteobacteria</taxon>
        <taxon>Oceanospirillales</taxon>
        <taxon>Alcanivoracaceae</taxon>
        <taxon>Alcanivorax</taxon>
    </lineage>
</organism>
<dbReference type="InterPro" id="IPR020922">
    <property type="entry name" value="dITP/XTP_pyrophosphatase"/>
</dbReference>
<sequence>MKIVLASGNRKKLDELNSILAPLGFDVVPQSRFGVPEVEETGLTFVENAILKARNAAAHTGLPALSDDSGIEVDALQGAPGIYSARFAGPDATDADNNALLVKRLQALPEASRRARYQCIIVFMRHAHDPVPLIAQGSWEGEVQLTPAGQHGFGYDPHFYIPALGCTAAEIEPAEKNRISHRGRALQALAQALQQQPPPHP</sequence>
<keyword evidence="3 7" id="KW-0547">Nucleotide-binding</keyword>
<evidence type="ECO:0000256" key="8">
    <source>
        <dbReference type="RuleBase" id="RU003781"/>
    </source>
</evidence>
<gene>
    <name evidence="9" type="primary">rdgB</name>
    <name evidence="9" type="ORF">MU846_03720</name>
</gene>
<feature type="binding site" evidence="7">
    <location>
        <position position="39"/>
    </location>
    <ligand>
        <name>Mg(2+)</name>
        <dbReference type="ChEBI" id="CHEBI:18420"/>
    </ligand>
</feature>